<accession>A0A9P4IJM3</accession>
<sequence length="411" mass="46287">MKRDSAAPRGTMRPASAIPLTKSSKGKRKRNTTTNNVLNVEPLASNSRKKQRHGGQSEVPEPQTRVSTRGQSRARQAANITTQSLANGIDLQPTAVRALSSLEKLPTELLQEIWVLSVNLSLPFASPQLAAKLNDGTVCKKLFRHCAEMFNFVCRHCADGREVPAQASDEMRMLWTSPRLNLRIYQYIRQVAAEKVDANSLKRHSSSLPYACVDPRKHLDNLVPLLPRDLPMPKWLSLLPFTEEKDKQIGIYLNAFGGPNHGDRGVPTTKRLFRPNFVPGEEYCRTKLISKIRTGDAEGTLFCIENQFAQFVHPETLSAIVPAANDDLAVSRCLGIFFSKGYLGPFHKAFVSYRQYAYIPTPLWDWMQCHLYFYSYRDNSGDSDAGLRSWVVLCHSGKVGRRIKAPQYREP</sequence>
<evidence type="ECO:0000313" key="2">
    <source>
        <dbReference type="EMBL" id="KAF2102816.1"/>
    </source>
</evidence>
<feature type="region of interest" description="Disordered" evidence="1">
    <location>
        <begin position="1"/>
        <end position="74"/>
    </location>
</feature>
<keyword evidence="3" id="KW-1185">Reference proteome</keyword>
<dbReference type="Proteomes" id="UP000799772">
    <property type="component" value="Unassembled WGS sequence"/>
</dbReference>
<dbReference type="EMBL" id="ML978122">
    <property type="protein sequence ID" value="KAF2102816.1"/>
    <property type="molecule type" value="Genomic_DNA"/>
</dbReference>
<evidence type="ECO:0000313" key="3">
    <source>
        <dbReference type="Proteomes" id="UP000799772"/>
    </source>
</evidence>
<comment type="caution">
    <text evidence="2">The sequence shown here is derived from an EMBL/GenBank/DDBJ whole genome shotgun (WGS) entry which is preliminary data.</text>
</comment>
<protein>
    <submittedName>
        <fullName evidence="2">Uncharacterized protein</fullName>
    </submittedName>
</protein>
<name>A0A9P4IJM3_9PEZI</name>
<reference evidence="2" key="1">
    <citation type="journal article" date="2020" name="Stud. Mycol.">
        <title>101 Dothideomycetes genomes: a test case for predicting lifestyles and emergence of pathogens.</title>
        <authorList>
            <person name="Haridas S."/>
            <person name="Albert R."/>
            <person name="Binder M."/>
            <person name="Bloem J."/>
            <person name="Labutti K."/>
            <person name="Salamov A."/>
            <person name="Andreopoulos B."/>
            <person name="Baker S."/>
            <person name="Barry K."/>
            <person name="Bills G."/>
            <person name="Bluhm B."/>
            <person name="Cannon C."/>
            <person name="Castanera R."/>
            <person name="Culley D."/>
            <person name="Daum C."/>
            <person name="Ezra D."/>
            <person name="Gonzalez J."/>
            <person name="Henrissat B."/>
            <person name="Kuo A."/>
            <person name="Liang C."/>
            <person name="Lipzen A."/>
            <person name="Lutzoni F."/>
            <person name="Magnuson J."/>
            <person name="Mondo S."/>
            <person name="Nolan M."/>
            <person name="Ohm R."/>
            <person name="Pangilinan J."/>
            <person name="Park H.-J."/>
            <person name="Ramirez L."/>
            <person name="Alfaro M."/>
            <person name="Sun H."/>
            <person name="Tritt A."/>
            <person name="Yoshinaga Y."/>
            <person name="Zwiers L.-H."/>
            <person name="Turgeon B."/>
            <person name="Goodwin S."/>
            <person name="Spatafora J."/>
            <person name="Crous P."/>
            <person name="Grigoriev I."/>
        </authorList>
    </citation>
    <scope>NUCLEOTIDE SEQUENCE</scope>
    <source>
        <strain evidence="2">CBS 133067</strain>
    </source>
</reference>
<feature type="compositionally biased region" description="Polar residues" evidence="1">
    <location>
        <begin position="64"/>
        <end position="74"/>
    </location>
</feature>
<organism evidence="2 3">
    <name type="scientific">Rhizodiscina lignyota</name>
    <dbReference type="NCBI Taxonomy" id="1504668"/>
    <lineage>
        <taxon>Eukaryota</taxon>
        <taxon>Fungi</taxon>
        <taxon>Dikarya</taxon>
        <taxon>Ascomycota</taxon>
        <taxon>Pezizomycotina</taxon>
        <taxon>Dothideomycetes</taxon>
        <taxon>Pleosporomycetidae</taxon>
        <taxon>Aulographales</taxon>
        <taxon>Rhizodiscinaceae</taxon>
        <taxon>Rhizodiscina</taxon>
    </lineage>
</organism>
<dbReference type="OrthoDB" id="4167490at2759"/>
<gene>
    <name evidence="2" type="ORF">NA57DRAFT_52368</name>
</gene>
<evidence type="ECO:0000256" key="1">
    <source>
        <dbReference type="SAM" id="MobiDB-lite"/>
    </source>
</evidence>
<dbReference type="AlphaFoldDB" id="A0A9P4IJM3"/>
<proteinExistence type="predicted"/>